<dbReference type="InterPro" id="IPR038770">
    <property type="entry name" value="Na+/solute_symporter_sf"/>
</dbReference>
<reference evidence="13 16" key="2">
    <citation type="journal article" date="2014" name="BMC Genomics">
        <title>An improved genome release (version Mt4.0) for the model legume Medicago truncatula.</title>
        <authorList>
            <person name="Tang H."/>
            <person name="Krishnakumar V."/>
            <person name="Bidwell S."/>
            <person name="Rosen B."/>
            <person name="Chan A."/>
            <person name="Zhou S."/>
            <person name="Gentzbittel L."/>
            <person name="Childs K.L."/>
            <person name="Yandell M."/>
            <person name="Gundlach H."/>
            <person name="Mayer K.F."/>
            <person name="Schwartz D.C."/>
            <person name="Town C.D."/>
        </authorList>
    </citation>
    <scope>GENOME REANNOTATION</scope>
    <source>
        <strain evidence="13">A17</strain>
        <strain evidence="15 16">cv. Jemalong A17</strain>
    </source>
</reference>
<feature type="domain" description="Cation/H(+) antiporter C-terminal" evidence="12">
    <location>
        <begin position="773"/>
        <end position="916"/>
    </location>
</feature>
<dbReference type="GO" id="GO:0015297">
    <property type="term" value="F:antiporter activity"/>
    <property type="evidence" value="ECO:0007669"/>
    <property type="project" value="InterPro"/>
</dbReference>
<keyword evidence="16" id="KW-1185">Reference proteome</keyword>
<evidence type="ECO:0000313" key="14">
    <source>
        <dbReference type="EMBL" id="RHN67775.1"/>
    </source>
</evidence>
<feature type="transmembrane region" description="Helical" evidence="10">
    <location>
        <begin position="250"/>
        <end position="269"/>
    </location>
</feature>
<dbReference type="STRING" id="3880.A0A072V8A9"/>
<accession>A0A072V8A9</accession>
<evidence type="ECO:0000256" key="3">
    <source>
        <dbReference type="ARBA" id="ARBA00022538"/>
    </source>
</evidence>
<dbReference type="EMBL" id="CM001219">
    <property type="protein sequence ID" value="KEH34385.1"/>
    <property type="molecule type" value="Genomic_DNA"/>
</dbReference>
<dbReference type="Gramene" id="rna16006">
    <property type="protein sequence ID" value="RHN67775.1"/>
    <property type="gene ID" value="gene16006"/>
</dbReference>
<feature type="transmembrane region" description="Helical" evidence="10">
    <location>
        <begin position="340"/>
        <end position="361"/>
    </location>
</feature>
<name>A0A072V8A9_MEDTR</name>
<keyword evidence="5" id="KW-0630">Potassium</keyword>
<reference evidence="15" key="3">
    <citation type="submission" date="2015-04" db="UniProtKB">
        <authorList>
            <consortium name="EnsemblPlants"/>
        </authorList>
    </citation>
    <scope>IDENTIFICATION</scope>
    <source>
        <strain evidence="15">cv. Jemalong A17</strain>
    </source>
</reference>
<dbReference type="GO" id="GO:0016020">
    <property type="term" value="C:membrane"/>
    <property type="evidence" value="ECO:0007669"/>
    <property type="project" value="UniProtKB-SubCell"/>
</dbReference>
<dbReference type="EMBL" id="PSQE01000003">
    <property type="protein sequence ID" value="RHN67775.1"/>
    <property type="molecule type" value="Genomic_DNA"/>
</dbReference>
<comment type="subcellular location">
    <subcellularLocation>
        <location evidence="1">Membrane</location>
        <topology evidence="1">Multi-pass membrane protein</topology>
    </subcellularLocation>
</comment>
<keyword evidence="8 10" id="KW-0472">Membrane</keyword>
<dbReference type="Pfam" id="PF23259">
    <property type="entry name" value="CHX17_C"/>
    <property type="match status" value="1"/>
</dbReference>
<feature type="transmembrane region" description="Helical" evidence="10">
    <location>
        <begin position="290"/>
        <end position="320"/>
    </location>
</feature>
<dbReference type="GO" id="GO:1902600">
    <property type="term" value="P:proton transmembrane transport"/>
    <property type="evidence" value="ECO:0007669"/>
    <property type="project" value="InterPro"/>
</dbReference>
<evidence type="ECO:0000256" key="1">
    <source>
        <dbReference type="ARBA" id="ARBA00004141"/>
    </source>
</evidence>
<dbReference type="GO" id="GO:0006885">
    <property type="term" value="P:regulation of pH"/>
    <property type="evidence" value="ECO:0000318"/>
    <property type="project" value="GO_Central"/>
</dbReference>
<feature type="transmembrane region" description="Helical" evidence="10">
    <location>
        <begin position="150"/>
        <end position="171"/>
    </location>
</feature>
<reference evidence="14" key="4">
    <citation type="journal article" date="2018" name="Nat. Plants">
        <title>Whole-genome landscape of Medicago truncatula symbiotic genes.</title>
        <authorList>
            <person name="Pecrix Y."/>
            <person name="Gamas P."/>
            <person name="Carrere S."/>
        </authorList>
    </citation>
    <scope>NUCLEOTIDE SEQUENCE</scope>
    <source>
        <tissue evidence="14">Leaves</tissue>
    </source>
</reference>
<dbReference type="InterPro" id="IPR006153">
    <property type="entry name" value="Cation/H_exchanger_TM"/>
</dbReference>
<dbReference type="Gene3D" id="1.20.1530.20">
    <property type="match status" value="1"/>
</dbReference>
<evidence type="ECO:0000256" key="4">
    <source>
        <dbReference type="ARBA" id="ARBA00022692"/>
    </source>
</evidence>
<comment type="similarity">
    <text evidence="9">Belongs to the monovalent cation:proton antiporter 2 (CPA2) transporter (TC 2.A.37) family. CHX (TC 2.A.37.4) subfamily.</text>
</comment>
<keyword evidence="2" id="KW-0813">Transport</keyword>
<sequence>MTRLFPANRLLQTPKNEWQQHAHSIPSRVLQEQILCQAQNFHPNGIFYGDNPLSHTFSALLLHLVLVTTITRIVRFILKPLKQPMIVSQIIGGVIIGPSFLGRSKWYHRHVKPEMAQFLMNNLGIMGFMFFMFVYGVKMDPGLLKKSGKMHVSVGLASITVPLTLVFVLALCLRKSMDKELATISSMGVLAGYIGTTAFPVLFCILKELNLINSDVGRLALSTALIGDAFGIGGVLAFEAGRQGEIKSENSLWFMISVVVVAILLLCCIRPTMMWINRKTPEGQEVDQSFVVAIILGVFVMAFITDMFGIAIVNGSFWLGLVTPDGPRLGTTMVQKTKTIMNEFLMPFSFIMVGQYFDFFALGASDWKSLQPLFLLILTGYSSKFFVTWLAAMYWRMPFRDGLTFSLIMSLRGQCELIMFVHFMDKRVSKFQSNLYLEFSSITKTHDSSKMVKYDKACCDNQHAFIPSAFDAFDFLALETVDLLHRVQRVMHSNVMSPRFMNVVLARIGFTIQKGLAAQLVARLPSTYYNYLLYTKANKIKVLIQSLWFVCMLIQIMNVAGFTLLLIMTVTITAIFTPLISILYDPTRPYMLNQRRDIQHNPPEVELRIVLCILDAENTNGLIHLLDVTNPTSEYPISVSSLRLFELEGRASPLFIDHAKQEVPPIYQWTNTVNTLESYQQFKSEFVKIQFFTAVAPKQSMFQNICELALEQEASLIILPFMNKAFSDHGIRNTTNLQVLDHAPCSIAIFVDKGLLENIVVGGSSMQHCRHKIAVFFLGGADAREALFYADRMVAKEEVSLTVIRFLSHNNEGDNVSEKKLDDGIVTWFWVKNETNQRVVYREVVVKSGEETIAAIHDMKDVGYDLLIVGRKQGINPSLLTGLSEWSESDELGIIGDYVSSQDFSTSASVLVVQQQIRRG</sequence>
<feature type="transmembrane region" description="Helical" evidence="10">
    <location>
        <begin position="183"/>
        <end position="206"/>
    </location>
</feature>
<dbReference type="GO" id="GO:0006813">
    <property type="term" value="P:potassium ion transport"/>
    <property type="evidence" value="ECO:0007669"/>
    <property type="project" value="UniProtKB-KW"/>
</dbReference>
<keyword evidence="6 10" id="KW-1133">Transmembrane helix</keyword>
<evidence type="ECO:0000256" key="8">
    <source>
        <dbReference type="ARBA" id="ARBA00023136"/>
    </source>
</evidence>
<evidence type="ECO:0000259" key="11">
    <source>
        <dbReference type="Pfam" id="PF00999"/>
    </source>
</evidence>
<feature type="transmembrane region" description="Helical" evidence="10">
    <location>
        <begin position="373"/>
        <end position="397"/>
    </location>
</feature>
<reference evidence="13 16" key="1">
    <citation type="journal article" date="2011" name="Nature">
        <title>The Medicago genome provides insight into the evolution of rhizobial symbioses.</title>
        <authorList>
            <person name="Young N.D."/>
            <person name="Debelle F."/>
            <person name="Oldroyd G.E."/>
            <person name="Geurts R."/>
            <person name="Cannon S.B."/>
            <person name="Udvardi M.K."/>
            <person name="Benedito V.A."/>
            <person name="Mayer K.F."/>
            <person name="Gouzy J."/>
            <person name="Schoof H."/>
            <person name="Van de Peer Y."/>
            <person name="Proost S."/>
            <person name="Cook D.R."/>
            <person name="Meyers B.C."/>
            <person name="Spannagl M."/>
            <person name="Cheung F."/>
            <person name="De Mita S."/>
            <person name="Krishnakumar V."/>
            <person name="Gundlach H."/>
            <person name="Zhou S."/>
            <person name="Mudge J."/>
            <person name="Bharti A.K."/>
            <person name="Murray J.D."/>
            <person name="Naoumkina M.A."/>
            <person name="Rosen B."/>
            <person name="Silverstein K.A."/>
            <person name="Tang H."/>
            <person name="Rombauts S."/>
            <person name="Zhao P.X."/>
            <person name="Zhou P."/>
            <person name="Barbe V."/>
            <person name="Bardou P."/>
            <person name="Bechner M."/>
            <person name="Bellec A."/>
            <person name="Berger A."/>
            <person name="Berges H."/>
            <person name="Bidwell S."/>
            <person name="Bisseling T."/>
            <person name="Choisne N."/>
            <person name="Couloux A."/>
            <person name="Denny R."/>
            <person name="Deshpande S."/>
            <person name="Dai X."/>
            <person name="Doyle J.J."/>
            <person name="Dudez A.M."/>
            <person name="Farmer A.D."/>
            <person name="Fouteau S."/>
            <person name="Franken C."/>
            <person name="Gibelin C."/>
            <person name="Gish J."/>
            <person name="Goldstein S."/>
            <person name="Gonzalez A.J."/>
            <person name="Green P.J."/>
            <person name="Hallab A."/>
            <person name="Hartog M."/>
            <person name="Hua A."/>
            <person name="Humphray S.J."/>
            <person name="Jeong D.H."/>
            <person name="Jing Y."/>
            <person name="Jocker A."/>
            <person name="Kenton S.M."/>
            <person name="Kim D.J."/>
            <person name="Klee K."/>
            <person name="Lai H."/>
            <person name="Lang C."/>
            <person name="Lin S."/>
            <person name="Macmil S.L."/>
            <person name="Magdelenat G."/>
            <person name="Matthews L."/>
            <person name="McCorrison J."/>
            <person name="Monaghan E.L."/>
            <person name="Mun J.H."/>
            <person name="Najar F.Z."/>
            <person name="Nicholson C."/>
            <person name="Noirot C."/>
            <person name="O'Bleness M."/>
            <person name="Paule C.R."/>
            <person name="Poulain J."/>
            <person name="Prion F."/>
            <person name="Qin B."/>
            <person name="Qu C."/>
            <person name="Retzel E.F."/>
            <person name="Riddle C."/>
            <person name="Sallet E."/>
            <person name="Samain S."/>
            <person name="Samson N."/>
            <person name="Sanders I."/>
            <person name="Saurat O."/>
            <person name="Scarpelli C."/>
            <person name="Schiex T."/>
            <person name="Segurens B."/>
            <person name="Severin A.J."/>
            <person name="Sherrier D.J."/>
            <person name="Shi R."/>
            <person name="Sims S."/>
            <person name="Singer S.R."/>
            <person name="Sinharoy S."/>
            <person name="Sterck L."/>
            <person name="Viollet A."/>
            <person name="Wang B.B."/>
            <person name="Wang K."/>
            <person name="Wang M."/>
            <person name="Wang X."/>
            <person name="Warfsmann J."/>
            <person name="Weissenbach J."/>
            <person name="White D.D."/>
            <person name="White J.D."/>
            <person name="Wiley G.B."/>
            <person name="Wincker P."/>
            <person name="Xing Y."/>
            <person name="Yang L."/>
            <person name="Yao Z."/>
            <person name="Ying F."/>
            <person name="Zhai J."/>
            <person name="Zhou L."/>
            <person name="Zuber A."/>
            <person name="Denarie J."/>
            <person name="Dixon R.A."/>
            <person name="May G.D."/>
            <person name="Schwartz D.C."/>
            <person name="Rogers J."/>
            <person name="Quetier F."/>
            <person name="Town C.D."/>
            <person name="Roe B.A."/>
        </authorList>
    </citation>
    <scope>NUCLEOTIDE SEQUENCE [LARGE SCALE GENOMIC DNA]</scope>
    <source>
        <strain evidence="13">A17</strain>
        <strain evidence="15 16">cv. Jemalong A17</strain>
    </source>
</reference>
<feature type="domain" description="Cation/H+ exchanger transmembrane" evidence="11">
    <location>
        <begin position="68"/>
        <end position="426"/>
    </location>
</feature>
<dbReference type="GO" id="GO:0098662">
    <property type="term" value="P:inorganic cation transmembrane transport"/>
    <property type="evidence" value="ECO:0000318"/>
    <property type="project" value="GO_Central"/>
</dbReference>
<dbReference type="Gene3D" id="3.40.50.12370">
    <property type="match status" value="1"/>
</dbReference>
<evidence type="ECO:0000256" key="6">
    <source>
        <dbReference type="ARBA" id="ARBA00022989"/>
    </source>
</evidence>
<feature type="transmembrane region" description="Helical" evidence="10">
    <location>
        <begin position="218"/>
        <end position="238"/>
    </location>
</feature>
<dbReference type="Pfam" id="PF00999">
    <property type="entry name" value="Na_H_Exchanger"/>
    <property type="match status" value="1"/>
</dbReference>
<feature type="transmembrane region" description="Helical" evidence="10">
    <location>
        <begin position="118"/>
        <end position="138"/>
    </location>
</feature>
<protein>
    <submittedName>
        <fullName evidence="13">Cation/H+ exchanger 3</fullName>
    </submittedName>
    <submittedName>
        <fullName evidence="14">Putative cation/H+ exchanger</fullName>
    </submittedName>
</protein>
<dbReference type="HOGENOM" id="CLU_005126_6_2_1"/>
<dbReference type="InterPro" id="IPR057290">
    <property type="entry name" value="CHX17_C"/>
</dbReference>
<feature type="transmembrane region" description="Helical" evidence="10">
    <location>
        <begin position="563"/>
        <end position="584"/>
    </location>
</feature>
<dbReference type="Proteomes" id="UP000002051">
    <property type="component" value="Chromosome 3"/>
</dbReference>
<evidence type="ECO:0000256" key="7">
    <source>
        <dbReference type="ARBA" id="ARBA00023065"/>
    </source>
</evidence>
<dbReference type="AlphaFoldDB" id="A0A072V8A9"/>
<evidence type="ECO:0000256" key="10">
    <source>
        <dbReference type="SAM" id="Phobius"/>
    </source>
</evidence>
<dbReference type="PANTHER" id="PTHR32468">
    <property type="entry name" value="CATION/H + ANTIPORTER"/>
    <property type="match status" value="1"/>
</dbReference>
<keyword evidence="3" id="KW-0633">Potassium transport</keyword>
<evidence type="ECO:0000313" key="13">
    <source>
        <dbReference type="EMBL" id="KEH34385.1"/>
    </source>
</evidence>
<dbReference type="EnsemblPlants" id="KEH34385">
    <property type="protein sequence ID" value="KEH34385"/>
    <property type="gene ID" value="MTR_3g465680"/>
</dbReference>
<evidence type="ECO:0000313" key="16">
    <source>
        <dbReference type="Proteomes" id="UP000002051"/>
    </source>
</evidence>
<gene>
    <name evidence="13" type="ordered locus">MTR_3g465680</name>
    <name evidence="14" type="ORF">MtrunA17_Chr3g0106371</name>
</gene>
<keyword evidence="4 10" id="KW-0812">Transmembrane</keyword>
<dbReference type="Proteomes" id="UP000265566">
    <property type="component" value="Chromosome 3"/>
</dbReference>
<keyword evidence="7" id="KW-0406">Ion transport</keyword>
<evidence type="ECO:0000313" key="15">
    <source>
        <dbReference type="EnsemblPlants" id="KEH34385"/>
    </source>
</evidence>
<dbReference type="InterPro" id="IPR050794">
    <property type="entry name" value="CPA2_transporter"/>
</dbReference>
<proteinExistence type="inferred from homology"/>
<evidence type="ECO:0000259" key="12">
    <source>
        <dbReference type="Pfam" id="PF23259"/>
    </source>
</evidence>
<evidence type="ECO:0000256" key="2">
    <source>
        <dbReference type="ARBA" id="ARBA00022448"/>
    </source>
</evidence>
<feature type="transmembrane region" description="Helical" evidence="10">
    <location>
        <begin position="86"/>
        <end position="106"/>
    </location>
</feature>
<dbReference type="GO" id="GO:0012505">
    <property type="term" value="C:endomembrane system"/>
    <property type="evidence" value="ECO:0000318"/>
    <property type="project" value="GO_Central"/>
</dbReference>
<organism evidence="13 16">
    <name type="scientific">Medicago truncatula</name>
    <name type="common">Barrel medic</name>
    <name type="synonym">Medicago tribuloides</name>
    <dbReference type="NCBI Taxonomy" id="3880"/>
    <lineage>
        <taxon>Eukaryota</taxon>
        <taxon>Viridiplantae</taxon>
        <taxon>Streptophyta</taxon>
        <taxon>Embryophyta</taxon>
        <taxon>Tracheophyta</taxon>
        <taxon>Spermatophyta</taxon>
        <taxon>Magnoliopsida</taxon>
        <taxon>eudicotyledons</taxon>
        <taxon>Gunneridae</taxon>
        <taxon>Pentapetalae</taxon>
        <taxon>rosids</taxon>
        <taxon>fabids</taxon>
        <taxon>Fabales</taxon>
        <taxon>Fabaceae</taxon>
        <taxon>Papilionoideae</taxon>
        <taxon>50 kb inversion clade</taxon>
        <taxon>NPAAA clade</taxon>
        <taxon>Hologalegina</taxon>
        <taxon>IRL clade</taxon>
        <taxon>Trifolieae</taxon>
        <taxon>Medicago</taxon>
    </lineage>
</organism>
<dbReference type="PANTHER" id="PTHR32468:SF109">
    <property type="entry name" value="CATION_H(+) ANTIPORTER 24-RELATED"/>
    <property type="match status" value="1"/>
</dbReference>
<evidence type="ECO:0000256" key="9">
    <source>
        <dbReference type="ARBA" id="ARBA00038341"/>
    </source>
</evidence>
<evidence type="ECO:0000256" key="5">
    <source>
        <dbReference type="ARBA" id="ARBA00022958"/>
    </source>
</evidence>